<evidence type="ECO:0000313" key="7">
    <source>
        <dbReference type="EMBL" id="GAA5177741.1"/>
    </source>
</evidence>
<comment type="caution">
    <text evidence="7">The sequence shown here is derived from an EMBL/GenBank/DDBJ whole genome shotgun (WGS) entry which is preliminary data.</text>
</comment>
<dbReference type="SUPFAM" id="SSF55729">
    <property type="entry name" value="Acyl-CoA N-acyltransferases (Nat)"/>
    <property type="match status" value="1"/>
</dbReference>
<feature type="binding site" evidence="4">
    <location>
        <begin position="287"/>
        <end position="293"/>
    </location>
    <ligand>
        <name>acetyl-CoA</name>
        <dbReference type="ChEBI" id="CHEBI:57288"/>
        <label>2</label>
    </ligand>
</feature>
<dbReference type="Pfam" id="PF00583">
    <property type="entry name" value="Acetyltransf_1"/>
    <property type="match status" value="2"/>
</dbReference>
<dbReference type="InterPro" id="IPR000182">
    <property type="entry name" value="GNAT_dom"/>
</dbReference>
<dbReference type="InterPro" id="IPR016181">
    <property type="entry name" value="Acyl_CoA_acyltransferase"/>
</dbReference>
<feature type="binding site" evidence="4">
    <location>
        <position position="39"/>
    </location>
    <ligand>
        <name>1D-myo-inositol 2-(L-cysteinylamino)-2-deoxy-alpha-D-glucopyranoside</name>
        <dbReference type="ChEBI" id="CHEBI:58887"/>
    </ligand>
</feature>
<keyword evidence="8" id="KW-1185">Reference proteome</keyword>
<feature type="domain" description="N-acetyltransferase" evidence="6">
    <location>
        <begin position="8"/>
        <end position="149"/>
    </location>
</feature>
<dbReference type="CDD" id="cd04301">
    <property type="entry name" value="NAT_SF"/>
    <property type="match status" value="2"/>
</dbReference>
<dbReference type="PANTHER" id="PTHR43877">
    <property type="entry name" value="AMINOALKYLPHOSPHONATE N-ACETYLTRANSFERASE-RELATED-RELATED"/>
    <property type="match status" value="1"/>
</dbReference>
<organism evidence="7 8">
    <name type="scientific">Rugosimonospora acidiphila</name>
    <dbReference type="NCBI Taxonomy" id="556531"/>
    <lineage>
        <taxon>Bacteria</taxon>
        <taxon>Bacillati</taxon>
        <taxon>Actinomycetota</taxon>
        <taxon>Actinomycetes</taxon>
        <taxon>Micromonosporales</taxon>
        <taxon>Micromonosporaceae</taxon>
        <taxon>Rugosimonospora</taxon>
    </lineage>
</organism>
<gene>
    <name evidence="4 7" type="primary">mshD</name>
    <name evidence="7" type="ORF">GCM10023322_03180</name>
</gene>
<name>A0ABP9RHA4_9ACTN</name>
<feature type="binding site" evidence="4">
    <location>
        <position position="276"/>
    </location>
    <ligand>
        <name>1D-myo-inositol 2-(L-cysteinylamino)-2-deoxy-alpha-D-glucopyranoside</name>
        <dbReference type="ChEBI" id="CHEBI:58887"/>
    </ligand>
</feature>
<dbReference type="Proteomes" id="UP001501570">
    <property type="component" value="Unassembled WGS sequence"/>
</dbReference>
<evidence type="ECO:0000256" key="3">
    <source>
        <dbReference type="ARBA" id="ARBA00023315"/>
    </source>
</evidence>
<feature type="binding site" evidence="4">
    <location>
        <position position="188"/>
    </location>
    <ligand>
        <name>1D-myo-inositol 2-(L-cysteinylamino)-2-deoxy-alpha-D-glucopyranoside</name>
        <dbReference type="ChEBI" id="CHEBI:58887"/>
    </ligand>
</feature>
<comment type="similarity">
    <text evidence="4">Belongs to the acetyltransferase family. MshD subfamily.</text>
</comment>
<feature type="binding site" evidence="4">
    <location>
        <begin position="280"/>
        <end position="282"/>
    </location>
    <ligand>
        <name>acetyl-CoA</name>
        <dbReference type="ChEBI" id="CHEBI:57288"/>
        <label>2</label>
    </ligand>
</feature>
<dbReference type="HAMAP" id="MF_01698">
    <property type="entry name" value="MshD"/>
    <property type="match status" value="1"/>
</dbReference>
<dbReference type="NCBIfam" id="TIGR03448">
    <property type="entry name" value="mycothiol_MshD"/>
    <property type="match status" value="1"/>
</dbReference>
<evidence type="ECO:0000256" key="5">
    <source>
        <dbReference type="SAM" id="MobiDB-lite"/>
    </source>
</evidence>
<dbReference type="EC" id="2.3.1.189" evidence="4"/>
<feature type="domain" description="N-acetyltransferase" evidence="6">
    <location>
        <begin position="161"/>
        <end position="344"/>
    </location>
</feature>
<dbReference type="EMBL" id="BAABJQ010000001">
    <property type="protein sequence ID" value="GAA5177741.1"/>
    <property type="molecule type" value="Genomic_DNA"/>
</dbReference>
<comment type="subunit">
    <text evidence="4">Monomer.</text>
</comment>
<feature type="binding site" evidence="4">
    <location>
        <position position="314"/>
    </location>
    <ligand>
        <name>1D-myo-inositol 2-(L-cysteinylamino)-2-deoxy-alpha-D-glucopyranoside</name>
        <dbReference type="ChEBI" id="CHEBI:58887"/>
    </ligand>
</feature>
<comment type="catalytic activity">
    <reaction evidence="4">
        <text>1D-myo-inositol 2-(L-cysteinylamino)-2-deoxy-alpha-D-glucopyranoside + acetyl-CoA = mycothiol + CoA + H(+)</text>
        <dbReference type="Rhea" id="RHEA:26172"/>
        <dbReference type="ChEBI" id="CHEBI:15378"/>
        <dbReference type="ChEBI" id="CHEBI:16768"/>
        <dbReference type="ChEBI" id="CHEBI:57287"/>
        <dbReference type="ChEBI" id="CHEBI:57288"/>
        <dbReference type="ChEBI" id="CHEBI:58887"/>
        <dbReference type="EC" id="2.3.1.189"/>
    </reaction>
</comment>
<keyword evidence="3 4" id="KW-0012">Acyltransferase</keyword>
<dbReference type="InterPro" id="IPR017813">
    <property type="entry name" value="Mycothiol_AcTrfase"/>
</dbReference>
<keyword evidence="1 4" id="KW-0808">Transferase</keyword>
<evidence type="ECO:0000256" key="1">
    <source>
        <dbReference type="ARBA" id="ARBA00022679"/>
    </source>
</evidence>
<dbReference type="Gene3D" id="3.40.630.30">
    <property type="match status" value="1"/>
</dbReference>
<comment type="function">
    <text evidence="4">Catalyzes the transfer of acetyl from acetyl-CoA to desacetylmycothiol (Cys-GlcN-Ins) to form mycothiol.</text>
</comment>
<sequence>MTSTLPVRRLERLDPQQVSEVIELTRAASDADGVNPLSEHVMLHLSHGGDEPAEHLLIRSDGRLVGYAHVDTTDTVEGASAELVVHPMFRRRGLGRALVTAVTEAAAAHDPSGRLRLWAHGDHPSASALALSLGFERHRVLYQMRRPLDAPIEAPALPADVRIRAFRPGADDERWVELNGRAFAHHPDQGRWTLKDLRVRMTEPWFDPTGFLIAERAPEGDPGRAGEPKQAGADEAGAYEAAAGGERPMLGFHWTKVHGARRVDGTDVHQHDPIGEVYVLGVDPDAQGLGLGTALTLAGLRHLRDRGLDQAMLYVDGNDSTAVHLYQKNGFVRWSTDVSFRRGA</sequence>
<feature type="binding site" evidence="4">
    <location>
        <position position="256"/>
    </location>
    <ligand>
        <name>1D-myo-inositol 2-(L-cysteinylamino)-2-deoxy-alpha-D-glucopyranoside</name>
        <dbReference type="ChEBI" id="CHEBI:58887"/>
    </ligand>
</feature>
<dbReference type="RefSeq" id="WP_345625306.1">
    <property type="nucleotide sequence ID" value="NZ_BAABJQ010000001.1"/>
</dbReference>
<dbReference type="PIRSF" id="PIRSF021524">
    <property type="entry name" value="MSH_acetyltransferase"/>
    <property type="match status" value="1"/>
</dbReference>
<evidence type="ECO:0000313" key="8">
    <source>
        <dbReference type="Proteomes" id="UP001501570"/>
    </source>
</evidence>
<dbReference type="PROSITE" id="PS51186">
    <property type="entry name" value="GNAT"/>
    <property type="match status" value="2"/>
</dbReference>
<evidence type="ECO:0000259" key="6">
    <source>
        <dbReference type="PROSITE" id="PS51186"/>
    </source>
</evidence>
<accession>A0ABP9RHA4</accession>
<evidence type="ECO:0000256" key="4">
    <source>
        <dbReference type="HAMAP-Rule" id="MF_01698"/>
    </source>
</evidence>
<reference evidence="8" key="1">
    <citation type="journal article" date="2019" name="Int. J. Syst. Evol. Microbiol.">
        <title>The Global Catalogue of Microorganisms (GCM) 10K type strain sequencing project: providing services to taxonomists for standard genome sequencing and annotation.</title>
        <authorList>
            <consortium name="The Broad Institute Genomics Platform"/>
            <consortium name="The Broad Institute Genome Sequencing Center for Infectious Disease"/>
            <person name="Wu L."/>
            <person name="Ma J."/>
        </authorList>
    </citation>
    <scope>NUCLEOTIDE SEQUENCE [LARGE SCALE GENOMIC DNA]</scope>
    <source>
        <strain evidence="8">JCM 18304</strain>
    </source>
</reference>
<feature type="binding site" evidence="4">
    <location>
        <begin position="83"/>
        <end position="85"/>
    </location>
    <ligand>
        <name>acetyl-CoA</name>
        <dbReference type="ChEBI" id="CHEBI:57288"/>
        <label>1</label>
    </ligand>
</feature>
<comment type="caution">
    <text evidence="4">Lacks conserved residue(s) required for the propagation of feature annotation.</text>
</comment>
<evidence type="ECO:0000256" key="2">
    <source>
        <dbReference type="ARBA" id="ARBA00022737"/>
    </source>
</evidence>
<protein>
    <recommendedName>
        <fullName evidence="4">Mycothiol acetyltransferase</fullName>
        <shortName evidence="4">MSH acetyltransferase</shortName>
        <ecNumber evidence="4">2.3.1.189</ecNumber>
    </recommendedName>
    <alternativeName>
        <fullName evidence="4">Mycothiol synthase</fullName>
    </alternativeName>
</protein>
<keyword evidence="2 4" id="KW-0677">Repeat</keyword>
<feature type="region of interest" description="Disordered" evidence="5">
    <location>
        <begin position="216"/>
        <end position="235"/>
    </location>
</feature>
<feature type="compositionally biased region" description="Basic and acidic residues" evidence="5">
    <location>
        <begin position="216"/>
        <end position="227"/>
    </location>
</feature>
<dbReference type="InterPro" id="IPR050832">
    <property type="entry name" value="Bact_Acetyltransf"/>
</dbReference>
<proteinExistence type="inferred from homology"/>